<keyword evidence="1" id="KW-0812">Transmembrane</keyword>
<proteinExistence type="predicted"/>
<keyword evidence="3" id="KW-1185">Reference proteome</keyword>
<organism evidence="2 3">
    <name type="scientific">Ornithinimicrobium faecis</name>
    <dbReference type="NCBI Taxonomy" id="2934158"/>
    <lineage>
        <taxon>Bacteria</taxon>
        <taxon>Bacillati</taxon>
        <taxon>Actinomycetota</taxon>
        <taxon>Actinomycetes</taxon>
        <taxon>Micrococcales</taxon>
        <taxon>Ornithinimicrobiaceae</taxon>
        <taxon>Ornithinimicrobium</taxon>
    </lineage>
</organism>
<protein>
    <submittedName>
        <fullName evidence="2">DUF4307 domain-containing protein</fullName>
    </submittedName>
</protein>
<sequence length="128" mass="13915">MSTTSPTSPTRTSNRTWWIVGTIGVAAMTALAIWFGIAATSGKVHWVNTGFDVISDEQIDIRFDLRRDSSQAVVCDLHALDEHHGRVGTGQVTVPPTDESPSRHIEPLRTASRAVSGYVDTCTYADTN</sequence>
<name>A0ABY4YRJ3_9MICO</name>
<evidence type="ECO:0000313" key="2">
    <source>
        <dbReference type="EMBL" id="USQ79393.1"/>
    </source>
</evidence>
<feature type="transmembrane region" description="Helical" evidence="1">
    <location>
        <begin position="16"/>
        <end position="37"/>
    </location>
</feature>
<evidence type="ECO:0000256" key="1">
    <source>
        <dbReference type="SAM" id="Phobius"/>
    </source>
</evidence>
<dbReference type="RefSeq" id="WP_252592430.1">
    <property type="nucleotide sequence ID" value="NZ_CP099489.1"/>
</dbReference>
<dbReference type="InterPro" id="IPR025443">
    <property type="entry name" value="DUF4307"/>
</dbReference>
<dbReference type="Pfam" id="PF14155">
    <property type="entry name" value="DUF4307"/>
    <property type="match status" value="1"/>
</dbReference>
<keyword evidence="1" id="KW-0472">Membrane</keyword>
<dbReference type="Proteomes" id="UP001056455">
    <property type="component" value="Chromosome"/>
</dbReference>
<gene>
    <name evidence="2" type="ORF">NF556_17575</name>
</gene>
<keyword evidence="1" id="KW-1133">Transmembrane helix</keyword>
<evidence type="ECO:0000313" key="3">
    <source>
        <dbReference type="Proteomes" id="UP001056455"/>
    </source>
</evidence>
<dbReference type="EMBL" id="CP099489">
    <property type="protein sequence ID" value="USQ79393.1"/>
    <property type="molecule type" value="Genomic_DNA"/>
</dbReference>
<accession>A0ABY4YRJ3</accession>
<reference evidence="2" key="1">
    <citation type="submission" date="2022-06" db="EMBL/GenBank/DDBJ databases">
        <title>Ornithinimicrobium HY1793.</title>
        <authorList>
            <person name="Huang Y."/>
        </authorList>
    </citation>
    <scope>NUCLEOTIDE SEQUENCE</scope>
    <source>
        <strain evidence="2">HY1793</strain>
    </source>
</reference>